<feature type="chain" id="PRO_5036676371" evidence="2">
    <location>
        <begin position="30"/>
        <end position="263"/>
    </location>
</feature>
<keyword evidence="2" id="KW-0732">Signal</keyword>
<protein>
    <submittedName>
        <fullName evidence="3">Uncharacterized protein</fullName>
    </submittedName>
</protein>
<name>A0A937FYB2_9BACT</name>
<dbReference type="EMBL" id="JAEUGD010000038">
    <property type="protein sequence ID" value="MBL6446753.1"/>
    <property type="molecule type" value="Genomic_DNA"/>
</dbReference>
<feature type="region of interest" description="Disordered" evidence="1">
    <location>
        <begin position="225"/>
        <end position="263"/>
    </location>
</feature>
<accession>A0A937FYB2</accession>
<evidence type="ECO:0000256" key="1">
    <source>
        <dbReference type="SAM" id="MobiDB-lite"/>
    </source>
</evidence>
<reference evidence="3" key="1">
    <citation type="submission" date="2021-01" db="EMBL/GenBank/DDBJ databases">
        <title>Fulvivirga kasyanovii gen. nov., sp nov., a novel member of the phylum Bacteroidetes isolated from seawater in a mussel farm.</title>
        <authorList>
            <person name="Zhao L.-H."/>
            <person name="Wang Z.-J."/>
        </authorList>
    </citation>
    <scope>NUCLEOTIDE SEQUENCE</scope>
    <source>
        <strain evidence="3">29W222</strain>
    </source>
</reference>
<proteinExistence type="predicted"/>
<feature type="signal peptide" evidence="2">
    <location>
        <begin position="1"/>
        <end position="29"/>
    </location>
</feature>
<evidence type="ECO:0000256" key="2">
    <source>
        <dbReference type="SAM" id="SignalP"/>
    </source>
</evidence>
<organism evidence="3 4">
    <name type="scientific">Fulvivirga marina</name>
    <dbReference type="NCBI Taxonomy" id="2494733"/>
    <lineage>
        <taxon>Bacteria</taxon>
        <taxon>Pseudomonadati</taxon>
        <taxon>Bacteroidota</taxon>
        <taxon>Cytophagia</taxon>
        <taxon>Cytophagales</taxon>
        <taxon>Fulvivirgaceae</taxon>
        <taxon>Fulvivirga</taxon>
    </lineage>
</organism>
<keyword evidence="4" id="KW-1185">Reference proteome</keyword>
<dbReference type="AlphaFoldDB" id="A0A937FYB2"/>
<comment type="caution">
    <text evidence="3">The sequence shown here is derived from an EMBL/GenBank/DDBJ whole genome shotgun (WGS) entry which is preliminary data.</text>
</comment>
<feature type="compositionally biased region" description="Basic residues" evidence="1">
    <location>
        <begin position="250"/>
        <end position="263"/>
    </location>
</feature>
<evidence type="ECO:0000313" key="3">
    <source>
        <dbReference type="EMBL" id="MBL6446753.1"/>
    </source>
</evidence>
<sequence>MIKKQKTLLLKILLGKLALLLMVCSNTFAQHIFDDNVKIKDLIRESNTIIKGVRITKVPQYFYLNSDGSDKIFNSVQIEVQEVYKGDIRPGELIEYTIEGGILDGKEYYPDNNGALVGTMEYILILAPSTVDSKFEDSPKVFSPYKPGYSHIMFAESTFSALYKNQQFKTLNDLYDFLDENGLHIAHDKNDPKNQMDPHSYRKQFVKQPKGVKVEKVESSFNTKTLDSVEEKKDPEQFIINTDGKSQKKDFKKKTSKCRKKDN</sequence>
<feature type="compositionally biased region" description="Basic and acidic residues" evidence="1">
    <location>
        <begin position="227"/>
        <end position="236"/>
    </location>
</feature>
<dbReference type="RefSeq" id="WP_202856298.1">
    <property type="nucleotide sequence ID" value="NZ_JAEUGD010000038.1"/>
</dbReference>
<gene>
    <name evidence="3" type="ORF">JMN32_10550</name>
</gene>
<evidence type="ECO:0000313" key="4">
    <source>
        <dbReference type="Proteomes" id="UP000614216"/>
    </source>
</evidence>
<dbReference type="Proteomes" id="UP000614216">
    <property type="component" value="Unassembled WGS sequence"/>
</dbReference>